<proteinExistence type="predicted"/>
<keyword evidence="2" id="KW-1185">Reference proteome</keyword>
<comment type="caution">
    <text evidence="1">The sequence shown here is derived from an EMBL/GenBank/DDBJ whole genome shotgun (WGS) entry which is preliminary data.</text>
</comment>
<evidence type="ECO:0000313" key="1">
    <source>
        <dbReference type="EMBL" id="KAJ8429642.1"/>
    </source>
</evidence>
<sequence length="197" mass="22172">MDSSWIKLPNGHPDYLRGAVKFIKLAKENLVDGRTQCPRRRCKVEYIDVSTPERQLRKALAVAGQSLGYPNSSTATTQPAQPASFLKASESLVQQQPPVLLPSSILAIPPTTTYCLYCCIMACTYTHFPNWSSTAPDSPIYEKIWSFSAVLCYYRIESALSALFFCWNFTSKSLNYRTESTLLAPFCCWNFTSKSLH</sequence>
<reference evidence="1" key="1">
    <citation type="submission" date="2022-04" db="EMBL/GenBank/DDBJ databases">
        <title>Carnegiea gigantea Genome sequencing and assembly v2.</title>
        <authorList>
            <person name="Copetti D."/>
            <person name="Sanderson M.J."/>
            <person name="Burquez A."/>
            <person name="Wojciechowski M.F."/>
        </authorList>
    </citation>
    <scope>NUCLEOTIDE SEQUENCE</scope>
    <source>
        <strain evidence="1">SGP5-SGP5p</strain>
        <tissue evidence="1">Aerial part</tissue>
    </source>
</reference>
<dbReference type="AlphaFoldDB" id="A0A9Q1Q4U1"/>
<gene>
    <name evidence="1" type="ORF">Cgig2_025001</name>
</gene>
<protein>
    <submittedName>
        <fullName evidence="1">Uncharacterized protein</fullName>
    </submittedName>
</protein>
<dbReference type="Proteomes" id="UP001153076">
    <property type="component" value="Unassembled WGS sequence"/>
</dbReference>
<accession>A0A9Q1Q4U1</accession>
<name>A0A9Q1Q4U1_9CARY</name>
<dbReference type="EMBL" id="JAKOGI010000876">
    <property type="protein sequence ID" value="KAJ8429642.1"/>
    <property type="molecule type" value="Genomic_DNA"/>
</dbReference>
<evidence type="ECO:0000313" key="2">
    <source>
        <dbReference type="Proteomes" id="UP001153076"/>
    </source>
</evidence>
<organism evidence="1 2">
    <name type="scientific">Carnegiea gigantea</name>
    <dbReference type="NCBI Taxonomy" id="171969"/>
    <lineage>
        <taxon>Eukaryota</taxon>
        <taxon>Viridiplantae</taxon>
        <taxon>Streptophyta</taxon>
        <taxon>Embryophyta</taxon>
        <taxon>Tracheophyta</taxon>
        <taxon>Spermatophyta</taxon>
        <taxon>Magnoliopsida</taxon>
        <taxon>eudicotyledons</taxon>
        <taxon>Gunneridae</taxon>
        <taxon>Pentapetalae</taxon>
        <taxon>Caryophyllales</taxon>
        <taxon>Cactineae</taxon>
        <taxon>Cactaceae</taxon>
        <taxon>Cactoideae</taxon>
        <taxon>Echinocereeae</taxon>
        <taxon>Carnegiea</taxon>
    </lineage>
</organism>